<dbReference type="Pfam" id="PF14683">
    <property type="entry name" value="CBM-like"/>
    <property type="match status" value="1"/>
</dbReference>
<dbReference type="RefSeq" id="WP_415864450.1">
    <property type="nucleotide sequence ID" value="NZ_CP134536.1"/>
</dbReference>
<evidence type="ECO:0000259" key="3">
    <source>
        <dbReference type="Pfam" id="PF18962"/>
    </source>
</evidence>
<sequence length="208" mass="23187">MTSDGTPQAWDWNFNFDLTGDIPTTGNAKLTVAFASADYAQLWMKVNGSYFYQTYLNGVPTGGNALIRQSNHAKYGIQTFDIPYNKLKIGNNTITLLMPSNQNPSHLMYDYISLEGDLTATLSLNELPIEKTIKVFPNPSSSIFNVLLPNTINEVTTELYSISGSLVYSQKHNNIHNSLKLDISSKPDGIYFLRIIGDEPVTIKIIKK</sequence>
<dbReference type="InterPro" id="IPR029411">
    <property type="entry name" value="RG-lyase_III"/>
</dbReference>
<dbReference type="Gene3D" id="2.60.40.3080">
    <property type="match status" value="1"/>
</dbReference>
<dbReference type="EMBL" id="CP134536">
    <property type="protein sequence ID" value="WNH14444.1"/>
    <property type="molecule type" value="Genomic_DNA"/>
</dbReference>
<keyword evidence="4" id="KW-0456">Lyase</keyword>
<name>A0ABY9Y9J5_9FLAO</name>
<evidence type="ECO:0000313" key="5">
    <source>
        <dbReference type="Proteomes" id="UP001303407"/>
    </source>
</evidence>
<evidence type="ECO:0000256" key="1">
    <source>
        <dbReference type="ARBA" id="ARBA00022729"/>
    </source>
</evidence>
<gene>
    <name evidence="4" type="ORF">RHP49_00150</name>
</gene>
<dbReference type="InterPro" id="IPR008979">
    <property type="entry name" value="Galactose-bd-like_sf"/>
</dbReference>
<reference evidence="4 5" key="1">
    <citation type="submission" date="2023-09" db="EMBL/GenBank/DDBJ databases">
        <title>Thalassobella suaedae gen. nov., sp. nov., a marine bacterium of the family Flavobacteriaceae isolated from a halophyte Suaeda japonica.</title>
        <authorList>
            <person name="Lee S.Y."/>
            <person name="Hwang C.Y."/>
        </authorList>
    </citation>
    <scope>NUCLEOTIDE SEQUENCE [LARGE SCALE GENOMIC DNA]</scope>
    <source>
        <strain evidence="4 5">HL-DH10</strain>
    </source>
</reference>
<feature type="domain" description="Rhamnogalacturonan lyase" evidence="2">
    <location>
        <begin position="10"/>
        <end position="114"/>
    </location>
</feature>
<dbReference type="InterPro" id="IPR026444">
    <property type="entry name" value="Secre_tail"/>
</dbReference>
<keyword evidence="5" id="KW-1185">Reference proteome</keyword>
<dbReference type="Proteomes" id="UP001303407">
    <property type="component" value="Chromosome"/>
</dbReference>
<dbReference type="PANTHER" id="PTHR32018">
    <property type="entry name" value="RHAMNOGALACTURONATE LYASE FAMILY PROTEIN"/>
    <property type="match status" value="1"/>
</dbReference>
<feature type="domain" description="Secretion system C-terminal sorting" evidence="3">
    <location>
        <begin position="135"/>
        <end position="203"/>
    </location>
</feature>
<protein>
    <submittedName>
        <fullName evidence="4">Polysaccharide lyase family protein</fullName>
    </submittedName>
</protein>
<dbReference type="Pfam" id="PF18962">
    <property type="entry name" value="Por_Secre_tail"/>
    <property type="match status" value="1"/>
</dbReference>
<accession>A0ABY9Y9J5</accession>
<dbReference type="SUPFAM" id="SSF49785">
    <property type="entry name" value="Galactose-binding domain-like"/>
    <property type="match status" value="1"/>
</dbReference>
<dbReference type="PANTHER" id="PTHR32018:SF1">
    <property type="entry name" value="RHAMNOGALACTURONAN ENDOLYASE"/>
    <property type="match status" value="1"/>
</dbReference>
<dbReference type="GO" id="GO:0016829">
    <property type="term" value="F:lyase activity"/>
    <property type="evidence" value="ECO:0007669"/>
    <property type="project" value="UniProtKB-KW"/>
</dbReference>
<dbReference type="Gene3D" id="2.60.120.260">
    <property type="entry name" value="Galactose-binding domain-like"/>
    <property type="match status" value="1"/>
</dbReference>
<organism evidence="4 5">
    <name type="scientific">Thalassobellus suaedae</name>
    <dbReference type="NCBI Taxonomy" id="3074124"/>
    <lineage>
        <taxon>Bacteria</taxon>
        <taxon>Pseudomonadati</taxon>
        <taxon>Bacteroidota</taxon>
        <taxon>Flavobacteriia</taxon>
        <taxon>Flavobacteriales</taxon>
        <taxon>Flavobacteriaceae</taxon>
        <taxon>Thalassobellus</taxon>
    </lineage>
</organism>
<keyword evidence="1" id="KW-0732">Signal</keyword>
<dbReference type="InterPro" id="IPR051850">
    <property type="entry name" value="Polysacch_Lyase_4"/>
</dbReference>
<evidence type="ECO:0000259" key="2">
    <source>
        <dbReference type="Pfam" id="PF14683"/>
    </source>
</evidence>
<evidence type="ECO:0000313" key="4">
    <source>
        <dbReference type="EMBL" id="WNH14444.1"/>
    </source>
</evidence>
<dbReference type="NCBIfam" id="TIGR04183">
    <property type="entry name" value="Por_Secre_tail"/>
    <property type="match status" value="1"/>
</dbReference>
<proteinExistence type="predicted"/>